<dbReference type="AlphaFoldDB" id="A0A0D7AWJ0"/>
<keyword evidence="1" id="KW-1133">Transmembrane helix</keyword>
<organism evidence="2 3">
    <name type="scientific">Cylindrobasidium torrendii FP15055 ss-10</name>
    <dbReference type="NCBI Taxonomy" id="1314674"/>
    <lineage>
        <taxon>Eukaryota</taxon>
        <taxon>Fungi</taxon>
        <taxon>Dikarya</taxon>
        <taxon>Basidiomycota</taxon>
        <taxon>Agaricomycotina</taxon>
        <taxon>Agaricomycetes</taxon>
        <taxon>Agaricomycetidae</taxon>
        <taxon>Agaricales</taxon>
        <taxon>Marasmiineae</taxon>
        <taxon>Physalacriaceae</taxon>
        <taxon>Cylindrobasidium</taxon>
    </lineage>
</organism>
<feature type="transmembrane region" description="Helical" evidence="1">
    <location>
        <begin position="6"/>
        <end position="22"/>
    </location>
</feature>
<sequence length="178" mass="19961">MQWSCLAMLFVDFIFVLALHASTSRKTSSEYSSACKNSLLIITMIFAFMESLPVHSVLELPFGIDVHYEPHVLGDGYVREYTRRLRNALPALCLAFVVLLSGAGMVHSVKEAEFPSPMECFLPPPVPSVHNRTNHGRIQEESARGVVWRDENHFPKPFTLKVALPLPMEKAYDASEAV</sequence>
<gene>
    <name evidence="2" type="ORF">CYLTODRAFT_447244</name>
</gene>
<keyword evidence="1" id="KW-0472">Membrane</keyword>
<evidence type="ECO:0000256" key="1">
    <source>
        <dbReference type="SAM" id="Phobius"/>
    </source>
</evidence>
<proteinExistence type="predicted"/>
<evidence type="ECO:0000313" key="3">
    <source>
        <dbReference type="Proteomes" id="UP000054007"/>
    </source>
</evidence>
<feature type="transmembrane region" description="Helical" evidence="1">
    <location>
        <begin position="88"/>
        <end position="109"/>
    </location>
</feature>
<keyword evidence="3" id="KW-1185">Reference proteome</keyword>
<evidence type="ECO:0000313" key="2">
    <source>
        <dbReference type="EMBL" id="KIY62355.1"/>
    </source>
</evidence>
<protein>
    <submittedName>
        <fullName evidence="2">Uncharacterized protein</fullName>
    </submittedName>
</protein>
<dbReference type="EMBL" id="KN880792">
    <property type="protein sequence ID" value="KIY62355.1"/>
    <property type="molecule type" value="Genomic_DNA"/>
</dbReference>
<accession>A0A0D7AWJ0</accession>
<feature type="transmembrane region" description="Helical" evidence="1">
    <location>
        <begin position="34"/>
        <end position="52"/>
    </location>
</feature>
<reference evidence="2 3" key="1">
    <citation type="journal article" date="2015" name="Fungal Genet. Biol.">
        <title>Evolution of novel wood decay mechanisms in Agaricales revealed by the genome sequences of Fistulina hepatica and Cylindrobasidium torrendii.</title>
        <authorList>
            <person name="Floudas D."/>
            <person name="Held B.W."/>
            <person name="Riley R."/>
            <person name="Nagy L.G."/>
            <person name="Koehler G."/>
            <person name="Ransdell A.S."/>
            <person name="Younus H."/>
            <person name="Chow J."/>
            <person name="Chiniquy J."/>
            <person name="Lipzen A."/>
            <person name="Tritt A."/>
            <person name="Sun H."/>
            <person name="Haridas S."/>
            <person name="LaButti K."/>
            <person name="Ohm R.A."/>
            <person name="Kues U."/>
            <person name="Blanchette R.A."/>
            <person name="Grigoriev I.V."/>
            <person name="Minto R.E."/>
            <person name="Hibbett D.S."/>
        </authorList>
    </citation>
    <scope>NUCLEOTIDE SEQUENCE [LARGE SCALE GENOMIC DNA]</scope>
    <source>
        <strain evidence="2 3">FP15055 ss-10</strain>
    </source>
</reference>
<keyword evidence="1" id="KW-0812">Transmembrane</keyword>
<dbReference type="Proteomes" id="UP000054007">
    <property type="component" value="Unassembled WGS sequence"/>
</dbReference>
<name>A0A0D7AWJ0_9AGAR</name>